<evidence type="ECO:0000313" key="4">
    <source>
        <dbReference type="EMBL" id="ORY15923.1"/>
    </source>
</evidence>
<sequence>MRECSSEAHKEELASSYCQDCKIYMCNQCEKCHEILFSCHHQYKLNDNKDNNDEIFTGLCEEKNHSSELKFFCKTHNKLCCGECLAKINVNNYGEHKDCDICLIEVIKEEKKNINNLKNMNNLENLKQTIKEFRIKFEDNNKIKEQLKMDIQKTFSKVRVDLSNREDELLEQVDKNFDLFINEDIIKESENLPNKIKTSLEKGKLIDIQCDKVKLNSFIYDCLNIENNIKNIENLNEKIIKGKTVNPMFTFSSEGENQISELIKKFGKIINANFFSAIEFDQKLVMSWLNDRMFYSKLLFRKTRDGSTTKDFHDKCDNKGNTIVFIETTTGYKFGGYTELQWDKSETGKKDNSTFIFSLNKRQKYTARNDNYSIFCSKTRGPNFGNGSNPEICFGNKTLNHGSTYTYSSTTTSFSSTFLTENKLTNEKKWDIKELEVYQIIYI</sequence>
<dbReference type="OrthoDB" id="2324840at2759"/>
<keyword evidence="1" id="KW-0479">Metal-binding</keyword>
<protein>
    <recommendedName>
        <fullName evidence="6">TLDc domain-containing protein</fullName>
    </recommendedName>
</protein>
<dbReference type="PANTHER" id="PTHR25462:SF296">
    <property type="entry name" value="MEIOTIC P26, ISOFORM F"/>
    <property type="match status" value="1"/>
</dbReference>
<dbReference type="PANTHER" id="PTHR25462">
    <property type="entry name" value="BONUS, ISOFORM C-RELATED"/>
    <property type="match status" value="1"/>
</dbReference>
<dbReference type="PROSITE" id="PS50119">
    <property type="entry name" value="ZF_BBOX"/>
    <property type="match status" value="1"/>
</dbReference>
<keyword evidence="1" id="KW-0862">Zinc</keyword>
<keyword evidence="5" id="KW-1185">Reference proteome</keyword>
<feature type="domain" description="B box-type" evidence="2">
    <location>
        <begin position="1"/>
        <end position="45"/>
    </location>
</feature>
<feature type="domain" description="TLDc" evidence="3">
    <location>
        <begin position="268"/>
        <end position="441"/>
    </location>
</feature>
<dbReference type="InterPro" id="IPR000315">
    <property type="entry name" value="Znf_B-box"/>
</dbReference>
<evidence type="ECO:0008006" key="6">
    <source>
        <dbReference type="Google" id="ProtNLM"/>
    </source>
</evidence>
<dbReference type="STRING" id="1754190.A0A1Y2A062"/>
<keyword evidence="1" id="KW-0863">Zinc-finger</keyword>
<comment type="caution">
    <text evidence="4">The sequence shown here is derived from an EMBL/GenBank/DDBJ whole genome shotgun (WGS) entry which is preliminary data.</text>
</comment>
<organism evidence="4 5">
    <name type="scientific">Neocallimastix californiae</name>
    <dbReference type="NCBI Taxonomy" id="1754190"/>
    <lineage>
        <taxon>Eukaryota</taxon>
        <taxon>Fungi</taxon>
        <taxon>Fungi incertae sedis</taxon>
        <taxon>Chytridiomycota</taxon>
        <taxon>Chytridiomycota incertae sedis</taxon>
        <taxon>Neocallimastigomycetes</taxon>
        <taxon>Neocallimastigales</taxon>
        <taxon>Neocallimastigaceae</taxon>
        <taxon>Neocallimastix</taxon>
    </lineage>
</organism>
<name>A0A1Y2A062_9FUNG</name>
<dbReference type="EMBL" id="MCOG01000336">
    <property type="protein sequence ID" value="ORY15923.1"/>
    <property type="molecule type" value="Genomic_DNA"/>
</dbReference>
<reference evidence="4 5" key="1">
    <citation type="submission" date="2016-08" db="EMBL/GenBank/DDBJ databases">
        <title>A Parts List for Fungal Cellulosomes Revealed by Comparative Genomics.</title>
        <authorList>
            <consortium name="DOE Joint Genome Institute"/>
            <person name="Haitjema C.H."/>
            <person name="Gilmore S.P."/>
            <person name="Henske J.K."/>
            <person name="Solomon K.V."/>
            <person name="De Groot R."/>
            <person name="Kuo A."/>
            <person name="Mondo S.J."/>
            <person name="Salamov A.A."/>
            <person name="Labutti K."/>
            <person name="Zhao Z."/>
            <person name="Chiniquy J."/>
            <person name="Barry K."/>
            <person name="Brewer H.M."/>
            <person name="Purvine S.O."/>
            <person name="Wright A.T."/>
            <person name="Boxma B."/>
            <person name="Van Alen T."/>
            <person name="Hackstein J.H."/>
            <person name="Baker S.E."/>
            <person name="Grigoriev I.V."/>
            <person name="O'Malley M.A."/>
        </authorList>
    </citation>
    <scope>NUCLEOTIDE SEQUENCE [LARGE SCALE GENOMIC DNA]</scope>
    <source>
        <strain evidence="4 5">G1</strain>
    </source>
</reference>
<dbReference type="InterPro" id="IPR047153">
    <property type="entry name" value="TRIM45/56/19-like"/>
</dbReference>
<evidence type="ECO:0000259" key="3">
    <source>
        <dbReference type="PROSITE" id="PS51886"/>
    </source>
</evidence>
<evidence type="ECO:0000259" key="2">
    <source>
        <dbReference type="PROSITE" id="PS50119"/>
    </source>
</evidence>
<gene>
    <name evidence="4" type="ORF">LY90DRAFT_517823</name>
</gene>
<evidence type="ECO:0000313" key="5">
    <source>
        <dbReference type="Proteomes" id="UP000193920"/>
    </source>
</evidence>
<dbReference type="InterPro" id="IPR006571">
    <property type="entry name" value="TLDc_dom"/>
</dbReference>
<dbReference type="PROSITE" id="PS51886">
    <property type="entry name" value="TLDC"/>
    <property type="match status" value="1"/>
</dbReference>
<accession>A0A1Y2A062</accession>
<dbReference type="Proteomes" id="UP000193920">
    <property type="component" value="Unassembled WGS sequence"/>
</dbReference>
<proteinExistence type="predicted"/>
<dbReference type="AlphaFoldDB" id="A0A1Y2A062"/>
<dbReference type="SMART" id="SM00584">
    <property type="entry name" value="TLDc"/>
    <property type="match status" value="1"/>
</dbReference>
<dbReference type="Pfam" id="PF07534">
    <property type="entry name" value="TLD"/>
    <property type="match status" value="1"/>
</dbReference>
<evidence type="ECO:0000256" key="1">
    <source>
        <dbReference type="PROSITE-ProRule" id="PRU00024"/>
    </source>
</evidence>
<dbReference type="GO" id="GO:0008270">
    <property type="term" value="F:zinc ion binding"/>
    <property type="evidence" value="ECO:0007669"/>
    <property type="project" value="UniProtKB-KW"/>
</dbReference>